<gene>
    <name evidence="1" type="ORF">V8G54_035798</name>
</gene>
<proteinExistence type="predicted"/>
<dbReference type="Proteomes" id="UP001374535">
    <property type="component" value="Chromosome 11"/>
</dbReference>
<accession>A0AAQ3MHA2</accession>
<organism evidence="1 2">
    <name type="scientific">Vigna mungo</name>
    <name type="common">Black gram</name>
    <name type="synonym">Phaseolus mungo</name>
    <dbReference type="NCBI Taxonomy" id="3915"/>
    <lineage>
        <taxon>Eukaryota</taxon>
        <taxon>Viridiplantae</taxon>
        <taxon>Streptophyta</taxon>
        <taxon>Embryophyta</taxon>
        <taxon>Tracheophyta</taxon>
        <taxon>Spermatophyta</taxon>
        <taxon>Magnoliopsida</taxon>
        <taxon>eudicotyledons</taxon>
        <taxon>Gunneridae</taxon>
        <taxon>Pentapetalae</taxon>
        <taxon>rosids</taxon>
        <taxon>fabids</taxon>
        <taxon>Fabales</taxon>
        <taxon>Fabaceae</taxon>
        <taxon>Papilionoideae</taxon>
        <taxon>50 kb inversion clade</taxon>
        <taxon>NPAAA clade</taxon>
        <taxon>indigoferoid/millettioid clade</taxon>
        <taxon>Phaseoleae</taxon>
        <taxon>Vigna</taxon>
    </lineage>
</organism>
<name>A0AAQ3MHA2_VIGMU</name>
<protein>
    <submittedName>
        <fullName evidence="1">Uncharacterized protein</fullName>
    </submittedName>
</protein>
<dbReference type="AlphaFoldDB" id="A0AAQ3MHA2"/>
<evidence type="ECO:0000313" key="1">
    <source>
        <dbReference type="EMBL" id="WVY90284.1"/>
    </source>
</evidence>
<reference evidence="1 2" key="1">
    <citation type="journal article" date="2023" name="Life. Sci Alliance">
        <title>Evolutionary insights into 3D genome organization and epigenetic landscape of Vigna mungo.</title>
        <authorList>
            <person name="Junaid A."/>
            <person name="Singh B."/>
            <person name="Bhatia S."/>
        </authorList>
    </citation>
    <scope>NUCLEOTIDE SEQUENCE [LARGE SCALE GENOMIC DNA]</scope>
    <source>
        <strain evidence="1">Urdbean</strain>
    </source>
</reference>
<sequence length="146" mass="17144">MEKNPNSTQEEVIARKLQEISDELDKEEEPGKFCFQEDKVEEMVQELSKEMTFSTIFNHEAKNESCGTLISGSKSSTMAGMKVSCRRKFAETRNRLTTVAMTEKGDSSKTLFRFREEKNEKRKNLFNDEDHLDCEWVGRILQNWWF</sequence>
<dbReference type="EMBL" id="CP144690">
    <property type="protein sequence ID" value="WVY90284.1"/>
    <property type="molecule type" value="Genomic_DNA"/>
</dbReference>
<keyword evidence="2" id="KW-1185">Reference proteome</keyword>
<evidence type="ECO:0000313" key="2">
    <source>
        <dbReference type="Proteomes" id="UP001374535"/>
    </source>
</evidence>